<gene>
    <name evidence="1" type="ORF">FSB_LOCUS46849</name>
</gene>
<dbReference type="AlphaFoldDB" id="A0A2N9HYI6"/>
<dbReference type="EMBL" id="OIVN01004729">
    <property type="protein sequence ID" value="SPD18967.1"/>
    <property type="molecule type" value="Genomic_DNA"/>
</dbReference>
<accession>A0A2N9HYI6</accession>
<proteinExistence type="predicted"/>
<organism evidence="1">
    <name type="scientific">Fagus sylvatica</name>
    <name type="common">Beechnut</name>
    <dbReference type="NCBI Taxonomy" id="28930"/>
    <lineage>
        <taxon>Eukaryota</taxon>
        <taxon>Viridiplantae</taxon>
        <taxon>Streptophyta</taxon>
        <taxon>Embryophyta</taxon>
        <taxon>Tracheophyta</taxon>
        <taxon>Spermatophyta</taxon>
        <taxon>Magnoliopsida</taxon>
        <taxon>eudicotyledons</taxon>
        <taxon>Gunneridae</taxon>
        <taxon>Pentapetalae</taxon>
        <taxon>rosids</taxon>
        <taxon>fabids</taxon>
        <taxon>Fagales</taxon>
        <taxon>Fagaceae</taxon>
        <taxon>Fagus</taxon>
    </lineage>
</organism>
<name>A0A2N9HYI6_FAGSY</name>
<evidence type="ECO:0000313" key="1">
    <source>
        <dbReference type="EMBL" id="SPD18967.1"/>
    </source>
</evidence>
<reference evidence="1" key="1">
    <citation type="submission" date="2018-02" db="EMBL/GenBank/DDBJ databases">
        <authorList>
            <person name="Cohen D.B."/>
            <person name="Kent A.D."/>
        </authorList>
    </citation>
    <scope>NUCLEOTIDE SEQUENCE</scope>
</reference>
<sequence>MMFVMRFPKPILLARMLHRCMNSDVELIRHARMVSLWLITMVLFQLIWQDLEYLRLSAMMCSADATTQKEEIKEDSLYDFLVGLDPSLDQVRSQVLAQDPLPYVCNSFAFVHCEKLYHDAMMAVKFHDGVAMVAGTSSRPLPKADQFVQQVPLANASTSLGNTGNFGFDDILTKKKIGLGKERGGMYYLDLKEAPVLEADHVYQVVTEELRLRRRFGYGIGD</sequence>
<protein>
    <submittedName>
        <fullName evidence="1">Uncharacterized protein</fullName>
    </submittedName>
</protein>